<protein>
    <recommendedName>
        <fullName evidence="3">Retrovirus-related Pol polyprotein from transposon TNT 1-94</fullName>
    </recommendedName>
</protein>
<proteinExistence type="predicted"/>
<evidence type="ECO:0008006" key="3">
    <source>
        <dbReference type="Google" id="ProtNLM"/>
    </source>
</evidence>
<organism evidence="1 2">
    <name type="scientific">Kingdonia uniflora</name>
    <dbReference type="NCBI Taxonomy" id="39325"/>
    <lineage>
        <taxon>Eukaryota</taxon>
        <taxon>Viridiplantae</taxon>
        <taxon>Streptophyta</taxon>
        <taxon>Embryophyta</taxon>
        <taxon>Tracheophyta</taxon>
        <taxon>Spermatophyta</taxon>
        <taxon>Magnoliopsida</taxon>
        <taxon>Ranunculales</taxon>
        <taxon>Circaeasteraceae</taxon>
        <taxon>Kingdonia</taxon>
    </lineage>
</organism>
<dbReference type="OrthoDB" id="1736872at2759"/>
<dbReference type="Proteomes" id="UP000541444">
    <property type="component" value="Unassembled WGS sequence"/>
</dbReference>
<comment type="caution">
    <text evidence="1">The sequence shown here is derived from an EMBL/GenBank/DDBJ whole genome shotgun (WGS) entry which is preliminary data.</text>
</comment>
<evidence type="ECO:0000313" key="1">
    <source>
        <dbReference type="EMBL" id="KAF6171205.1"/>
    </source>
</evidence>
<reference evidence="1 2" key="1">
    <citation type="journal article" date="2020" name="IScience">
        <title>Genome Sequencing of the Endangered Kingdonia uniflora (Circaeasteraceae, Ranunculales) Reveals Potential Mechanisms of Evolutionary Specialization.</title>
        <authorList>
            <person name="Sun Y."/>
            <person name="Deng T."/>
            <person name="Zhang A."/>
            <person name="Moore M.J."/>
            <person name="Landis J.B."/>
            <person name="Lin N."/>
            <person name="Zhang H."/>
            <person name="Zhang X."/>
            <person name="Huang J."/>
            <person name="Zhang X."/>
            <person name="Sun H."/>
            <person name="Wang H."/>
        </authorList>
    </citation>
    <scope>NUCLEOTIDE SEQUENCE [LARGE SCALE GENOMIC DNA]</scope>
    <source>
        <strain evidence="1">TB1705</strain>
        <tissue evidence="1">Leaf</tissue>
    </source>
</reference>
<evidence type="ECO:0000313" key="2">
    <source>
        <dbReference type="Proteomes" id="UP000541444"/>
    </source>
</evidence>
<name>A0A7J7NVH7_9MAGN</name>
<dbReference type="AlphaFoldDB" id="A0A7J7NVH7"/>
<dbReference type="EMBL" id="JACGCM010000511">
    <property type="protein sequence ID" value="KAF6171205.1"/>
    <property type="molecule type" value="Genomic_DNA"/>
</dbReference>
<gene>
    <name evidence="1" type="ORF">GIB67_001920</name>
</gene>
<keyword evidence="2" id="KW-1185">Reference proteome</keyword>
<accession>A0A7J7NVH7</accession>
<sequence length="127" mass="14630">MVGTWLINSMQPTISAGYLFTNNAYLIWESLRKCKSSSFTYGNIDLCKVFQFLIGLNPDFEYARVHLLDKIPFPTLEEVHILSLRSESSVTYASYLRDLFRDFCYGFLLCLSGTTASSFTNFRYIIT</sequence>